<dbReference type="EMBL" id="JAZGQO010000007">
    <property type="protein sequence ID" value="KAK6181000.1"/>
    <property type="molecule type" value="Genomic_DNA"/>
</dbReference>
<keyword evidence="4" id="KW-1185">Reference proteome</keyword>
<evidence type="ECO:0000256" key="1">
    <source>
        <dbReference type="PROSITE-ProRule" id="PRU00042"/>
    </source>
</evidence>
<evidence type="ECO:0000259" key="2">
    <source>
        <dbReference type="PROSITE" id="PS50157"/>
    </source>
</evidence>
<keyword evidence="1" id="KW-0863">Zinc-finger</keyword>
<keyword evidence="1" id="KW-0479">Metal-binding</keyword>
<sequence>MDATAHCSLCNTDFTRRHNLYKHRKNIHNLSSNEEKLNYLTNKWKKNNKIPEEELKKKKKRASPWKKKMTVEIPPTCIPEKPSTWVPPFEARPRSTYPTINFDHLAFSIPETDGTSKEIEPTNTTEKILEWNELQEDLFEESWKQLAAEFKLITYF</sequence>
<dbReference type="Proteomes" id="UP001347796">
    <property type="component" value="Unassembled WGS sequence"/>
</dbReference>
<dbReference type="GO" id="GO:0008270">
    <property type="term" value="F:zinc ion binding"/>
    <property type="evidence" value="ECO:0007669"/>
    <property type="project" value="UniProtKB-KW"/>
</dbReference>
<feature type="domain" description="C2H2-type" evidence="2">
    <location>
        <begin position="5"/>
        <end position="33"/>
    </location>
</feature>
<organism evidence="3 4">
    <name type="scientific">Patella caerulea</name>
    <name type="common">Rayed Mediterranean limpet</name>
    <dbReference type="NCBI Taxonomy" id="87958"/>
    <lineage>
        <taxon>Eukaryota</taxon>
        <taxon>Metazoa</taxon>
        <taxon>Spiralia</taxon>
        <taxon>Lophotrochozoa</taxon>
        <taxon>Mollusca</taxon>
        <taxon>Gastropoda</taxon>
        <taxon>Patellogastropoda</taxon>
        <taxon>Patelloidea</taxon>
        <taxon>Patellidae</taxon>
        <taxon>Patella</taxon>
    </lineage>
</organism>
<name>A0AAN8JR95_PATCE</name>
<dbReference type="PROSITE" id="PS50157">
    <property type="entry name" value="ZINC_FINGER_C2H2_2"/>
    <property type="match status" value="1"/>
</dbReference>
<evidence type="ECO:0000313" key="4">
    <source>
        <dbReference type="Proteomes" id="UP001347796"/>
    </source>
</evidence>
<dbReference type="InterPro" id="IPR013087">
    <property type="entry name" value="Znf_C2H2_type"/>
</dbReference>
<protein>
    <recommendedName>
        <fullName evidence="2">C2H2-type domain-containing protein</fullName>
    </recommendedName>
</protein>
<dbReference type="AlphaFoldDB" id="A0AAN8JR95"/>
<evidence type="ECO:0000313" key="3">
    <source>
        <dbReference type="EMBL" id="KAK6181000.1"/>
    </source>
</evidence>
<keyword evidence="1" id="KW-0862">Zinc</keyword>
<proteinExistence type="predicted"/>
<accession>A0AAN8JR95</accession>
<reference evidence="3 4" key="1">
    <citation type="submission" date="2024-01" db="EMBL/GenBank/DDBJ databases">
        <title>The genome of the rayed Mediterranean limpet Patella caerulea (Linnaeus, 1758).</title>
        <authorList>
            <person name="Anh-Thu Weber A."/>
            <person name="Halstead-Nussloch G."/>
        </authorList>
    </citation>
    <scope>NUCLEOTIDE SEQUENCE [LARGE SCALE GENOMIC DNA]</scope>
    <source>
        <strain evidence="3">AATW-2023a</strain>
        <tissue evidence="3">Whole specimen</tissue>
    </source>
</reference>
<gene>
    <name evidence="3" type="ORF">SNE40_008949</name>
</gene>
<comment type="caution">
    <text evidence="3">The sequence shown here is derived from an EMBL/GenBank/DDBJ whole genome shotgun (WGS) entry which is preliminary data.</text>
</comment>
<dbReference type="PROSITE" id="PS00028">
    <property type="entry name" value="ZINC_FINGER_C2H2_1"/>
    <property type="match status" value="1"/>
</dbReference>